<evidence type="ECO:0000256" key="6">
    <source>
        <dbReference type="ARBA" id="ARBA00022741"/>
    </source>
</evidence>
<dbReference type="GO" id="GO:0005524">
    <property type="term" value="F:ATP binding"/>
    <property type="evidence" value="ECO:0007669"/>
    <property type="project" value="UniProtKB-KW"/>
</dbReference>
<dbReference type="PANTHER" id="PTHR12209">
    <property type="entry name" value="NON-SPECIFIC SERINE/THREONINE PROTEIN KINASE"/>
    <property type="match status" value="1"/>
</dbReference>
<dbReference type="GO" id="GO:0008033">
    <property type="term" value="P:tRNA processing"/>
    <property type="evidence" value="ECO:0007669"/>
    <property type="project" value="UniProtKB-KW"/>
</dbReference>
<name>A0AAP2RCB6_9EURY</name>
<keyword evidence="7 12" id="KW-0418">Kinase</keyword>
<evidence type="ECO:0000256" key="7">
    <source>
        <dbReference type="ARBA" id="ARBA00022777"/>
    </source>
</evidence>
<dbReference type="PANTHER" id="PTHR12209:SF0">
    <property type="entry name" value="EKC_KEOPS COMPLEX SUBUNIT TP53RK"/>
    <property type="match status" value="1"/>
</dbReference>
<evidence type="ECO:0000256" key="9">
    <source>
        <dbReference type="ARBA" id="ARBA00047899"/>
    </source>
</evidence>
<evidence type="ECO:0000256" key="3">
    <source>
        <dbReference type="ARBA" id="ARBA00022527"/>
    </source>
</evidence>
<evidence type="ECO:0000256" key="8">
    <source>
        <dbReference type="ARBA" id="ARBA00022840"/>
    </source>
</evidence>
<dbReference type="Gene3D" id="1.10.510.10">
    <property type="entry name" value="Transferase(Phosphotransferase) domain 1"/>
    <property type="match status" value="1"/>
</dbReference>
<keyword evidence="3" id="KW-0723">Serine/threonine-protein kinase</keyword>
<evidence type="ECO:0000256" key="5">
    <source>
        <dbReference type="ARBA" id="ARBA00022694"/>
    </source>
</evidence>
<dbReference type="GO" id="GO:0005829">
    <property type="term" value="C:cytosol"/>
    <property type="evidence" value="ECO:0007669"/>
    <property type="project" value="TreeGrafter"/>
</dbReference>
<dbReference type="EC" id="2.7.11.1" evidence="2"/>
<keyword evidence="13" id="KW-1185">Reference proteome</keyword>
<dbReference type="InterPro" id="IPR011009">
    <property type="entry name" value="Kinase-like_dom_sf"/>
</dbReference>
<dbReference type="PROSITE" id="PS00109">
    <property type="entry name" value="PROTEIN_KINASE_TYR"/>
    <property type="match status" value="1"/>
</dbReference>
<dbReference type="Pfam" id="PF01163">
    <property type="entry name" value="RIO1"/>
    <property type="match status" value="1"/>
</dbReference>
<evidence type="ECO:0000256" key="2">
    <source>
        <dbReference type="ARBA" id="ARBA00012513"/>
    </source>
</evidence>
<organism evidence="12 13">
    <name type="scientific">Methanooceanicella nereidis</name>
    <dbReference type="NCBI Taxonomy" id="2052831"/>
    <lineage>
        <taxon>Archaea</taxon>
        <taxon>Methanobacteriati</taxon>
        <taxon>Methanobacteriota</taxon>
        <taxon>Stenosarchaea group</taxon>
        <taxon>Methanomicrobia</taxon>
        <taxon>Methanocellales</taxon>
        <taxon>Methanocellaceae</taxon>
        <taxon>Methanooceanicella</taxon>
    </lineage>
</organism>
<comment type="caution">
    <text evidence="12">The sequence shown here is derived from an EMBL/GenBank/DDBJ whole genome shotgun (WGS) entry which is preliminary data.</text>
</comment>
<protein>
    <recommendedName>
        <fullName evidence="2">non-specific serine/threonine protein kinase</fullName>
        <ecNumber evidence="2">2.7.11.1</ecNumber>
    </recommendedName>
</protein>
<keyword evidence="8" id="KW-0067">ATP-binding</keyword>
<comment type="similarity">
    <text evidence="1">Belongs to the protein kinase superfamily. BUD32 family.</text>
</comment>
<keyword evidence="5" id="KW-0819">tRNA processing</keyword>
<dbReference type="RefSeq" id="WP_230739802.1">
    <property type="nucleotide sequence ID" value="NZ_PGCK01000001.1"/>
</dbReference>
<dbReference type="Gene3D" id="3.30.200.20">
    <property type="entry name" value="Phosphorylase Kinase, domain 1"/>
    <property type="match status" value="1"/>
</dbReference>
<evidence type="ECO:0000313" key="12">
    <source>
        <dbReference type="EMBL" id="MCD1293672.1"/>
    </source>
</evidence>
<evidence type="ECO:0000259" key="11">
    <source>
        <dbReference type="Pfam" id="PF01163"/>
    </source>
</evidence>
<sequence length="196" mass="22719">MALEERRGAEAVVEIFEDKVIKTRIPKSYRVKQLDEKLRSERTRAEAKIMSEARRAGIPTPIIYDIRRFSLEMERIAGPQLKAAIDEEKARRAGILIGKLHSRGLIHGDLTTSNMIVKDDRIYLIDFGLSFWDETLEARGVDVHVFYQTIVSSHENHEKLMEAFADGYRSYFDGADDVLKRVREIEYRGRYKTETP</sequence>
<reference evidence="12 13" key="1">
    <citation type="submission" date="2017-11" db="EMBL/GenBank/DDBJ databases">
        <title>Isolation and Characterization of Family Methanocellaceae Species from Potential Methane Hydrate Area Offshore Southwestern Taiwan.</title>
        <authorList>
            <person name="Zhang W.-L."/>
            <person name="Chen W.-C."/>
            <person name="Lai M.-C."/>
            <person name="Chen S.-C."/>
        </authorList>
    </citation>
    <scope>NUCLEOTIDE SEQUENCE [LARGE SCALE GENOMIC DNA]</scope>
    <source>
        <strain evidence="12 13">CWC-04</strain>
    </source>
</reference>
<evidence type="ECO:0000256" key="1">
    <source>
        <dbReference type="ARBA" id="ARBA00010630"/>
    </source>
</evidence>
<evidence type="ECO:0000256" key="4">
    <source>
        <dbReference type="ARBA" id="ARBA00022679"/>
    </source>
</evidence>
<dbReference type="EMBL" id="PGCK01000001">
    <property type="protein sequence ID" value="MCD1293672.1"/>
    <property type="molecule type" value="Genomic_DNA"/>
</dbReference>
<dbReference type="InterPro" id="IPR008266">
    <property type="entry name" value="Tyr_kinase_AS"/>
</dbReference>
<dbReference type="AlphaFoldDB" id="A0AAP2RCB6"/>
<keyword evidence="6" id="KW-0547">Nucleotide-binding</keyword>
<comment type="catalytic activity">
    <reaction evidence="10">
        <text>L-seryl-[protein] + ATP = O-phospho-L-seryl-[protein] + ADP + H(+)</text>
        <dbReference type="Rhea" id="RHEA:17989"/>
        <dbReference type="Rhea" id="RHEA-COMP:9863"/>
        <dbReference type="Rhea" id="RHEA-COMP:11604"/>
        <dbReference type="ChEBI" id="CHEBI:15378"/>
        <dbReference type="ChEBI" id="CHEBI:29999"/>
        <dbReference type="ChEBI" id="CHEBI:30616"/>
        <dbReference type="ChEBI" id="CHEBI:83421"/>
        <dbReference type="ChEBI" id="CHEBI:456216"/>
        <dbReference type="EC" id="2.7.11.1"/>
    </reaction>
</comment>
<evidence type="ECO:0000313" key="13">
    <source>
        <dbReference type="Proteomes" id="UP001320159"/>
    </source>
</evidence>
<keyword evidence="4" id="KW-0808">Transferase</keyword>
<dbReference type="Proteomes" id="UP001320159">
    <property type="component" value="Unassembled WGS sequence"/>
</dbReference>
<dbReference type="GO" id="GO:0004674">
    <property type="term" value="F:protein serine/threonine kinase activity"/>
    <property type="evidence" value="ECO:0007669"/>
    <property type="project" value="UniProtKB-KW"/>
</dbReference>
<dbReference type="InterPro" id="IPR018934">
    <property type="entry name" value="RIO_dom"/>
</dbReference>
<feature type="domain" description="RIO-type" evidence="11">
    <location>
        <begin position="32"/>
        <end position="128"/>
    </location>
</feature>
<proteinExistence type="inferred from homology"/>
<dbReference type="NCBIfam" id="NF011462">
    <property type="entry name" value="PRK14879.1-3"/>
    <property type="match status" value="1"/>
</dbReference>
<comment type="catalytic activity">
    <reaction evidence="9">
        <text>L-threonyl-[protein] + ATP = O-phospho-L-threonyl-[protein] + ADP + H(+)</text>
        <dbReference type="Rhea" id="RHEA:46608"/>
        <dbReference type="Rhea" id="RHEA-COMP:11060"/>
        <dbReference type="Rhea" id="RHEA-COMP:11605"/>
        <dbReference type="ChEBI" id="CHEBI:15378"/>
        <dbReference type="ChEBI" id="CHEBI:30013"/>
        <dbReference type="ChEBI" id="CHEBI:30616"/>
        <dbReference type="ChEBI" id="CHEBI:61977"/>
        <dbReference type="ChEBI" id="CHEBI:456216"/>
        <dbReference type="EC" id="2.7.11.1"/>
    </reaction>
</comment>
<gene>
    <name evidence="12" type="ORF">CUJ83_01515</name>
</gene>
<accession>A0AAP2RCB6</accession>
<dbReference type="InterPro" id="IPR022495">
    <property type="entry name" value="Bud32"/>
</dbReference>
<dbReference type="NCBIfam" id="TIGR03724">
    <property type="entry name" value="arch_bud32"/>
    <property type="match status" value="1"/>
</dbReference>
<dbReference type="SUPFAM" id="SSF56112">
    <property type="entry name" value="Protein kinase-like (PK-like)"/>
    <property type="match status" value="1"/>
</dbReference>
<evidence type="ECO:0000256" key="10">
    <source>
        <dbReference type="ARBA" id="ARBA00048679"/>
    </source>
</evidence>